<gene>
    <name evidence="1" type="ORF">CTRU02_203307</name>
</gene>
<dbReference type="EMBL" id="VUJX02000002">
    <property type="protein sequence ID" value="KAL0940543.1"/>
    <property type="molecule type" value="Genomic_DNA"/>
</dbReference>
<proteinExistence type="predicted"/>
<keyword evidence="2" id="KW-1185">Reference proteome</keyword>
<reference evidence="1 2" key="1">
    <citation type="journal article" date="2020" name="Phytopathology">
        <title>Genome Sequence Resources of Colletotrichum truncatum, C. plurivorum, C. musicola, and C. sojae: Four Species Pathogenic to Soybean (Glycine max).</title>
        <authorList>
            <person name="Rogerio F."/>
            <person name="Boufleur T.R."/>
            <person name="Ciampi-Guillardi M."/>
            <person name="Sukno S.A."/>
            <person name="Thon M.R."/>
            <person name="Massola Junior N.S."/>
            <person name="Baroncelli R."/>
        </authorList>
    </citation>
    <scope>NUCLEOTIDE SEQUENCE [LARGE SCALE GENOMIC DNA]</scope>
    <source>
        <strain evidence="1 2">CMES1059</strain>
    </source>
</reference>
<protein>
    <submittedName>
        <fullName evidence="1">Uncharacterized protein</fullName>
    </submittedName>
</protein>
<organism evidence="1 2">
    <name type="scientific">Colletotrichum truncatum</name>
    <name type="common">Anthracnose fungus</name>
    <name type="synonym">Colletotrichum capsici</name>
    <dbReference type="NCBI Taxonomy" id="5467"/>
    <lineage>
        <taxon>Eukaryota</taxon>
        <taxon>Fungi</taxon>
        <taxon>Dikarya</taxon>
        <taxon>Ascomycota</taxon>
        <taxon>Pezizomycotina</taxon>
        <taxon>Sordariomycetes</taxon>
        <taxon>Hypocreomycetidae</taxon>
        <taxon>Glomerellales</taxon>
        <taxon>Glomerellaceae</taxon>
        <taxon>Colletotrichum</taxon>
        <taxon>Colletotrichum truncatum species complex</taxon>
    </lineage>
</organism>
<comment type="caution">
    <text evidence="1">The sequence shown here is derived from an EMBL/GenBank/DDBJ whole genome shotgun (WGS) entry which is preliminary data.</text>
</comment>
<evidence type="ECO:0000313" key="1">
    <source>
        <dbReference type="EMBL" id="KAL0940543.1"/>
    </source>
</evidence>
<dbReference type="Proteomes" id="UP000805649">
    <property type="component" value="Unassembled WGS sequence"/>
</dbReference>
<sequence length="83" mass="9422">MVNQPAKVPVTNPALARFLPAAITIGIVSAVAMNVRWQLKTEAQTMDRFFSKYKNPKSEAIRQQVFDGAIEDPRKSWYNILGW</sequence>
<name>A0ACC3Z8U7_COLTU</name>
<evidence type="ECO:0000313" key="2">
    <source>
        <dbReference type="Proteomes" id="UP000805649"/>
    </source>
</evidence>
<accession>A0ACC3Z8U7</accession>